<dbReference type="Pfam" id="PF07679">
    <property type="entry name" value="I-set"/>
    <property type="match status" value="1"/>
</dbReference>
<dbReference type="SMART" id="SM00082">
    <property type="entry name" value="LRRCT"/>
    <property type="match status" value="1"/>
</dbReference>
<keyword evidence="9" id="KW-0325">Glycoprotein</keyword>
<dbReference type="InterPro" id="IPR050541">
    <property type="entry name" value="LRR_TM_domain-containing"/>
</dbReference>
<dbReference type="InterPro" id="IPR036179">
    <property type="entry name" value="Ig-like_dom_sf"/>
</dbReference>
<keyword evidence="15" id="KW-1185">Reference proteome</keyword>
<dbReference type="SMART" id="SM00409">
    <property type="entry name" value="IG"/>
    <property type="match status" value="1"/>
</dbReference>
<evidence type="ECO:0000256" key="2">
    <source>
        <dbReference type="ARBA" id="ARBA00022614"/>
    </source>
</evidence>
<dbReference type="Gene3D" id="2.60.40.10">
    <property type="entry name" value="Immunoglobulins"/>
    <property type="match status" value="1"/>
</dbReference>
<keyword evidence="8" id="KW-1015">Disulfide bond</keyword>
<dbReference type="OMA" id="PHDEIVT"/>
<dbReference type="GO" id="GO:0005886">
    <property type="term" value="C:plasma membrane"/>
    <property type="evidence" value="ECO:0007669"/>
    <property type="project" value="TreeGrafter"/>
</dbReference>
<dbReference type="InterPro" id="IPR003591">
    <property type="entry name" value="Leu-rich_rpt_typical-subtyp"/>
</dbReference>
<proteinExistence type="predicted"/>
<dbReference type="SUPFAM" id="SSF48726">
    <property type="entry name" value="Immunoglobulin"/>
    <property type="match status" value="1"/>
</dbReference>
<feature type="domain" description="Ig-like" evidence="13">
    <location>
        <begin position="272"/>
        <end position="379"/>
    </location>
</feature>
<dbReference type="SMART" id="SM00369">
    <property type="entry name" value="LRR_TYP"/>
    <property type="match status" value="5"/>
</dbReference>
<dbReference type="SUPFAM" id="SSF52058">
    <property type="entry name" value="L domain-like"/>
    <property type="match status" value="1"/>
</dbReference>
<evidence type="ECO:0000313" key="14">
    <source>
        <dbReference type="EnsemblMetazoa" id="XP_001606266"/>
    </source>
</evidence>
<sequence>MTRSQRVLALFVLVASWRALLSRAAAFPDWTDCPAVCRCRWTSGKKSAFCPDAGLTSLPASLDPDMQVLDLSGNQIPDLQAETFKHAGLLNLQRVFLRNAGIRKIHADAFKDMRILIEVDLSDNHVLSLEPHTFTGNERLKLLVLSGNPLGQLKPSQFPKLQHLKNLELQRCALKRVHALAFQWLPALETLSLDNNELEYLEATTLAPLKHLKTLGLDNNPWSCDCHLRDFSRLLVTNMSRLYSVSQSCISPAKLQGRRWEDVAPKEFACLPTLKLPANAIQEEMNGNVSLACFVTGDPAPEVSWHLNGVPINGTKRIGDDVGPQGGLWVWSDSIKTKNNLVERWRNLTIYNASDVDAGEYTCHAENIAGLVRDTVTVSIPRVFTAPTLSQADNWLLWLSLAGGGTVALCVSASAVLLAMCLCGGARRRSRRAKVKLQASASFGDQEKKLLDLSVTTTATTTSQQHSQHNQSQSRQQQAPAPIQADLNHCQPEFELELEPRLIEEQRLVGQSSASVTIERLRLQPDACGSPPPSSNSSSVICPVAVAAAAAAAARAQLPANIYISVSLGNGAPNQEAAPVAVAAAASLQAAELQVHERCYPDLLDIGLSSFATLPRRCRRPGELGSPYDNMGPRVTATGSSTFSLVEQPEPSIAVAAPLIQPPPEFVSL</sequence>
<evidence type="ECO:0000313" key="15">
    <source>
        <dbReference type="Proteomes" id="UP000002358"/>
    </source>
</evidence>
<dbReference type="PROSITE" id="PS50835">
    <property type="entry name" value="IG_LIKE"/>
    <property type="match status" value="1"/>
</dbReference>
<feature type="chain" id="PRO_5029753756" description="Ig-like domain-containing protein" evidence="12">
    <location>
        <begin position="25"/>
        <end position="669"/>
    </location>
</feature>
<feature type="transmembrane region" description="Helical" evidence="11">
    <location>
        <begin position="395"/>
        <end position="422"/>
    </location>
</feature>
<dbReference type="InterPro" id="IPR000483">
    <property type="entry name" value="Cys-rich_flank_reg_C"/>
</dbReference>
<evidence type="ECO:0000256" key="11">
    <source>
        <dbReference type="SAM" id="Phobius"/>
    </source>
</evidence>
<evidence type="ECO:0000256" key="9">
    <source>
        <dbReference type="ARBA" id="ARBA00023180"/>
    </source>
</evidence>
<keyword evidence="5" id="KW-0677">Repeat</keyword>
<name>A0A7M7LJQ4_NASVI</name>
<keyword evidence="6 11" id="KW-1133">Transmembrane helix</keyword>
<dbReference type="PANTHER" id="PTHR24369">
    <property type="entry name" value="ANTIGEN BSP, PUTATIVE-RELATED"/>
    <property type="match status" value="1"/>
</dbReference>
<evidence type="ECO:0000256" key="1">
    <source>
        <dbReference type="ARBA" id="ARBA00004167"/>
    </source>
</evidence>
<dbReference type="Pfam" id="PF13855">
    <property type="entry name" value="LRR_8"/>
    <property type="match status" value="2"/>
</dbReference>
<dbReference type="InterPro" id="IPR001611">
    <property type="entry name" value="Leu-rich_rpt"/>
</dbReference>
<dbReference type="Gene3D" id="3.80.10.10">
    <property type="entry name" value="Ribonuclease Inhibitor"/>
    <property type="match status" value="2"/>
</dbReference>
<dbReference type="SMART" id="SM00408">
    <property type="entry name" value="IGc2"/>
    <property type="match status" value="1"/>
</dbReference>
<dbReference type="InterPro" id="IPR032675">
    <property type="entry name" value="LRR_dom_sf"/>
</dbReference>
<feature type="signal peptide" evidence="12">
    <location>
        <begin position="1"/>
        <end position="24"/>
    </location>
</feature>
<evidence type="ECO:0000256" key="7">
    <source>
        <dbReference type="ARBA" id="ARBA00023136"/>
    </source>
</evidence>
<evidence type="ECO:0000259" key="13">
    <source>
        <dbReference type="PROSITE" id="PS50835"/>
    </source>
</evidence>
<protein>
    <recommendedName>
        <fullName evidence="13">Ig-like domain-containing protein</fullName>
    </recommendedName>
</protein>
<evidence type="ECO:0000256" key="3">
    <source>
        <dbReference type="ARBA" id="ARBA00022692"/>
    </source>
</evidence>
<keyword evidence="4 12" id="KW-0732">Signal</keyword>
<dbReference type="InterPro" id="IPR013783">
    <property type="entry name" value="Ig-like_fold"/>
</dbReference>
<organism evidence="14 15">
    <name type="scientific">Nasonia vitripennis</name>
    <name type="common">Parasitic wasp</name>
    <dbReference type="NCBI Taxonomy" id="7425"/>
    <lineage>
        <taxon>Eukaryota</taxon>
        <taxon>Metazoa</taxon>
        <taxon>Ecdysozoa</taxon>
        <taxon>Arthropoda</taxon>
        <taxon>Hexapoda</taxon>
        <taxon>Insecta</taxon>
        <taxon>Pterygota</taxon>
        <taxon>Neoptera</taxon>
        <taxon>Endopterygota</taxon>
        <taxon>Hymenoptera</taxon>
        <taxon>Apocrita</taxon>
        <taxon>Proctotrupomorpha</taxon>
        <taxon>Chalcidoidea</taxon>
        <taxon>Pteromalidae</taxon>
        <taxon>Pteromalinae</taxon>
        <taxon>Nasonia</taxon>
    </lineage>
</organism>
<dbReference type="SMR" id="A0A7M7LJQ4"/>
<evidence type="ECO:0000256" key="4">
    <source>
        <dbReference type="ARBA" id="ARBA00022729"/>
    </source>
</evidence>
<feature type="region of interest" description="Disordered" evidence="10">
    <location>
        <begin position="458"/>
        <end position="481"/>
    </location>
</feature>
<accession>A0A7M7LJQ4</accession>
<keyword evidence="2" id="KW-0433">Leucine-rich repeat</keyword>
<evidence type="ECO:0000256" key="8">
    <source>
        <dbReference type="ARBA" id="ARBA00023157"/>
    </source>
</evidence>
<evidence type="ECO:0000256" key="5">
    <source>
        <dbReference type="ARBA" id="ARBA00022737"/>
    </source>
</evidence>
<dbReference type="AlphaFoldDB" id="A0A7M7LJQ4"/>
<dbReference type="InterPro" id="IPR013098">
    <property type="entry name" value="Ig_I-set"/>
</dbReference>
<gene>
    <name evidence="14" type="primary">100122657</name>
</gene>
<dbReference type="InterPro" id="IPR003598">
    <property type="entry name" value="Ig_sub2"/>
</dbReference>
<evidence type="ECO:0000256" key="6">
    <source>
        <dbReference type="ARBA" id="ARBA00022989"/>
    </source>
</evidence>
<dbReference type="FunCoup" id="A0A7M7LJQ4">
    <property type="interactions" value="98"/>
</dbReference>
<keyword evidence="3 11" id="KW-0812">Transmembrane</keyword>
<dbReference type="EnsemblMetazoa" id="XM_001606216">
    <property type="protein sequence ID" value="XP_001606266"/>
    <property type="gene ID" value="LOC100122657"/>
</dbReference>
<dbReference type="CDD" id="cd00096">
    <property type="entry name" value="Ig"/>
    <property type="match status" value="1"/>
</dbReference>
<comment type="subcellular location">
    <subcellularLocation>
        <location evidence="1">Membrane</location>
        <topology evidence="1">Single-pass membrane protein</topology>
    </subcellularLocation>
</comment>
<dbReference type="Proteomes" id="UP000002358">
    <property type="component" value="Chromosome 3"/>
</dbReference>
<dbReference type="InterPro" id="IPR003599">
    <property type="entry name" value="Ig_sub"/>
</dbReference>
<dbReference type="FunFam" id="3.80.10.10:FF:000082">
    <property type="entry name" value="Leucine-rich repeat-containing 24"/>
    <property type="match status" value="1"/>
</dbReference>
<dbReference type="InParanoid" id="A0A7M7LJQ4"/>
<keyword evidence="7 11" id="KW-0472">Membrane</keyword>
<reference evidence="14" key="1">
    <citation type="submission" date="2021-01" db="UniProtKB">
        <authorList>
            <consortium name="EnsemblMetazoa"/>
        </authorList>
    </citation>
    <scope>IDENTIFICATION</scope>
</reference>
<evidence type="ECO:0000256" key="10">
    <source>
        <dbReference type="SAM" id="MobiDB-lite"/>
    </source>
</evidence>
<dbReference type="PANTHER" id="PTHR24369:SF210">
    <property type="entry name" value="CHAOPTIN-RELATED"/>
    <property type="match status" value="1"/>
</dbReference>
<dbReference type="KEGG" id="nvi:100122657"/>
<dbReference type="InterPro" id="IPR007110">
    <property type="entry name" value="Ig-like_dom"/>
</dbReference>
<evidence type="ECO:0000256" key="12">
    <source>
        <dbReference type="SAM" id="SignalP"/>
    </source>
</evidence>
<dbReference type="OrthoDB" id="1099686at2759"/>